<protein>
    <submittedName>
        <fullName evidence="1">Uncharacterized protein</fullName>
    </submittedName>
</protein>
<evidence type="ECO:0000313" key="1">
    <source>
        <dbReference type="EMBL" id="SBQ76869.1"/>
    </source>
</evidence>
<sequence length="65" mass="7221">RISQNCKIFLPKNIEIFTKRPRHGKLLVTIISICRRLACTGLLPGWKQSASTTMVLFTFTAAAGT</sequence>
<name>A0A1A8H0T0_9TELE</name>
<feature type="non-terminal residue" evidence="1">
    <location>
        <position position="1"/>
    </location>
</feature>
<dbReference type="AlphaFoldDB" id="A0A1A8H0T0"/>
<reference evidence="1" key="2">
    <citation type="submission" date="2016-06" db="EMBL/GenBank/DDBJ databases">
        <title>The genome of a short-lived fish provides insights into sex chromosome evolution and the genetic control of aging.</title>
        <authorList>
            <person name="Reichwald K."/>
            <person name="Felder M."/>
            <person name="Petzold A."/>
            <person name="Koch P."/>
            <person name="Groth M."/>
            <person name="Platzer M."/>
        </authorList>
    </citation>
    <scope>NUCLEOTIDE SEQUENCE</scope>
    <source>
        <tissue evidence="1">Brain</tissue>
    </source>
</reference>
<dbReference type="EMBL" id="HAEB01009087">
    <property type="protein sequence ID" value="SBQ55614.1"/>
    <property type="molecule type" value="Transcribed_RNA"/>
</dbReference>
<reference evidence="1" key="1">
    <citation type="submission" date="2016-05" db="EMBL/GenBank/DDBJ databases">
        <authorList>
            <person name="Lavstsen T."/>
            <person name="Jespersen J.S."/>
        </authorList>
    </citation>
    <scope>NUCLEOTIDE SEQUENCE</scope>
    <source>
        <tissue evidence="1">Brain</tissue>
    </source>
</reference>
<dbReference type="EMBL" id="HAEC01008731">
    <property type="protein sequence ID" value="SBQ76869.1"/>
    <property type="molecule type" value="Transcribed_RNA"/>
</dbReference>
<gene>
    <name evidence="1" type="primary">CABZ01079490.1</name>
</gene>
<feature type="non-terminal residue" evidence="1">
    <location>
        <position position="65"/>
    </location>
</feature>
<organism evidence="1">
    <name type="scientific">Nothobranchius korthausae</name>
    <dbReference type="NCBI Taxonomy" id="1143690"/>
    <lineage>
        <taxon>Eukaryota</taxon>
        <taxon>Metazoa</taxon>
        <taxon>Chordata</taxon>
        <taxon>Craniata</taxon>
        <taxon>Vertebrata</taxon>
        <taxon>Euteleostomi</taxon>
        <taxon>Actinopterygii</taxon>
        <taxon>Neopterygii</taxon>
        <taxon>Teleostei</taxon>
        <taxon>Neoteleostei</taxon>
        <taxon>Acanthomorphata</taxon>
        <taxon>Ovalentaria</taxon>
        <taxon>Atherinomorphae</taxon>
        <taxon>Cyprinodontiformes</taxon>
        <taxon>Nothobranchiidae</taxon>
        <taxon>Nothobranchius</taxon>
    </lineage>
</organism>
<proteinExistence type="predicted"/>
<accession>A0A1A8H0T0</accession>